<evidence type="ECO:0000313" key="8">
    <source>
        <dbReference type="EMBL" id="PYI50225.1"/>
    </source>
</evidence>
<evidence type="ECO:0000256" key="7">
    <source>
        <dbReference type="SAM" id="Phobius"/>
    </source>
</evidence>
<evidence type="ECO:0000313" key="9">
    <source>
        <dbReference type="Proteomes" id="UP000247476"/>
    </source>
</evidence>
<feature type="transmembrane region" description="Helical" evidence="7">
    <location>
        <begin position="169"/>
        <end position="188"/>
    </location>
</feature>
<feature type="transmembrane region" description="Helical" evidence="7">
    <location>
        <begin position="56"/>
        <end position="78"/>
    </location>
</feature>
<accession>A0A2V5JUA3</accession>
<feature type="transmembrane region" description="Helical" evidence="7">
    <location>
        <begin position="130"/>
        <end position="148"/>
    </location>
</feature>
<dbReference type="EMBL" id="QJVJ01000021">
    <property type="protein sequence ID" value="PYI50225.1"/>
    <property type="molecule type" value="Genomic_DNA"/>
</dbReference>
<evidence type="ECO:0000256" key="6">
    <source>
        <dbReference type="SAM" id="MobiDB-lite"/>
    </source>
</evidence>
<keyword evidence="4 7" id="KW-1133">Transmembrane helix</keyword>
<keyword evidence="5 7" id="KW-0472">Membrane</keyword>
<feature type="transmembrane region" description="Helical" evidence="7">
    <location>
        <begin position="98"/>
        <end position="124"/>
    </location>
</feature>
<evidence type="ECO:0000256" key="5">
    <source>
        <dbReference type="ARBA" id="ARBA00023136"/>
    </source>
</evidence>
<evidence type="ECO:0000256" key="3">
    <source>
        <dbReference type="ARBA" id="ARBA00022692"/>
    </source>
</evidence>
<proteinExistence type="predicted"/>
<dbReference type="InterPro" id="IPR050833">
    <property type="entry name" value="Poly_Biosynth_Transport"/>
</dbReference>
<evidence type="ECO:0000256" key="1">
    <source>
        <dbReference type="ARBA" id="ARBA00004651"/>
    </source>
</evidence>
<dbReference type="InterPro" id="IPR024923">
    <property type="entry name" value="PG_synth_SpoVB"/>
</dbReference>
<keyword evidence="9" id="KW-1185">Reference proteome</keyword>
<feature type="transmembrane region" description="Helical" evidence="7">
    <location>
        <begin position="431"/>
        <end position="450"/>
    </location>
</feature>
<feature type="transmembrane region" description="Helical" evidence="7">
    <location>
        <begin position="341"/>
        <end position="367"/>
    </location>
</feature>
<feature type="transmembrane region" description="Helical" evidence="7">
    <location>
        <begin position="462"/>
        <end position="483"/>
    </location>
</feature>
<dbReference type="Proteomes" id="UP000247476">
    <property type="component" value="Unassembled WGS sequence"/>
</dbReference>
<reference evidence="8 9" key="1">
    <citation type="submission" date="2018-05" db="EMBL/GenBank/DDBJ databases">
        <title>Paenibacillus flagellatus sp. nov., isolated from selenium mineral soil.</title>
        <authorList>
            <person name="Dai X."/>
        </authorList>
    </citation>
    <scope>NUCLEOTIDE SEQUENCE [LARGE SCALE GENOMIC DNA]</scope>
    <source>
        <strain evidence="8 9">DXL2</strain>
    </source>
</reference>
<name>A0A2V5JUA3_9BACL</name>
<organism evidence="8 9">
    <name type="scientific">Paenibacillus flagellatus</name>
    <dbReference type="NCBI Taxonomy" id="2211139"/>
    <lineage>
        <taxon>Bacteria</taxon>
        <taxon>Bacillati</taxon>
        <taxon>Bacillota</taxon>
        <taxon>Bacilli</taxon>
        <taxon>Bacillales</taxon>
        <taxon>Paenibacillaceae</taxon>
        <taxon>Paenibacillus</taxon>
    </lineage>
</organism>
<dbReference type="InterPro" id="IPR002797">
    <property type="entry name" value="Polysacc_synth"/>
</dbReference>
<keyword evidence="2" id="KW-1003">Cell membrane</keyword>
<comment type="caution">
    <text evidence="8">The sequence shown here is derived from an EMBL/GenBank/DDBJ whole genome shotgun (WGS) entry which is preliminary data.</text>
</comment>
<feature type="region of interest" description="Disordered" evidence="6">
    <location>
        <begin position="555"/>
        <end position="575"/>
    </location>
</feature>
<dbReference type="Pfam" id="PF01943">
    <property type="entry name" value="Polysacc_synt"/>
    <property type="match status" value="1"/>
</dbReference>
<protein>
    <submittedName>
        <fullName evidence="8">Polysaccharide biosynthesis protein</fullName>
    </submittedName>
</protein>
<feature type="transmembrane region" description="Helical" evidence="7">
    <location>
        <begin position="247"/>
        <end position="268"/>
    </location>
</feature>
<dbReference type="CDD" id="cd13124">
    <property type="entry name" value="MATE_SpoVB_like"/>
    <property type="match status" value="1"/>
</dbReference>
<feature type="transmembrane region" description="Helical" evidence="7">
    <location>
        <begin position="300"/>
        <end position="320"/>
    </location>
</feature>
<dbReference type="AlphaFoldDB" id="A0A2V5JUA3"/>
<feature type="transmembrane region" description="Helical" evidence="7">
    <location>
        <begin position="406"/>
        <end position="425"/>
    </location>
</feature>
<feature type="transmembrane region" description="Helical" evidence="7">
    <location>
        <begin position="503"/>
        <end position="521"/>
    </location>
</feature>
<feature type="transmembrane region" description="Helical" evidence="7">
    <location>
        <begin position="373"/>
        <end position="394"/>
    </location>
</feature>
<feature type="transmembrane region" description="Helical" evidence="7">
    <location>
        <begin position="194"/>
        <end position="218"/>
    </location>
</feature>
<dbReference type="OrthoDB" id="9775950at2"/>
<keyword evidence="3 7" id="KW-0812">Transmembrane</keyword>
<comment type="subcellular location">
    <subcellularLocation>
        <location evidence="1">Cell membrane</location>
        <topology evidence="1">Multi-pass membrane protein</topology>
    </subcellularLocation>
</comment>
<gene>
    <name evidence="8" type="ORF">DLM86_30290</name>
</gene>
<evidence type="ECO:0000256" key="4">
    <source>
        <dbReference type="ARBA" id="ARBA00022989"/>
    </source>
</evidence>
<sequence>MPGHTKGSPGPGKAIAKGALVLGAAAVVSKLLGTLQKIPLQNVAGDNVFGIYNAVYPLYILIMFVATAGFPIAVSRFVAEERANGRPDGALGVLRMALALSVGTGLVCFGLLYFGAGTIASWIGNRQTEAALRSVSFALLFVPVMASLRGYFQGLGDMIPTGVSQVAEQFARVAVMVALLVALVRAGASDASIAAGATFGSAAGAFAGLLVMAGYWAAHRRRSGGRPSAAADAGASRRANRGVGYRAFIGYALPICLGSIVLPMLTLADTFTMPRLLVRSGLDEAGAMTQFGLYNHGLPLVQLVAMVASSMSVALVPALSHARATGTLASVRRSAEASLRIAWLIGLAASAGMAVAAIPLNVMFFASPAGYEAMTILAFTAVFSVVQIVTSALLQGLGAERATAVHLLVAAAVKVGLNLLLMPLWGIEGAAVAAVAAYAAAAGLNVVRLRRYGFARLGWREYGVKPAVCTLAMAAVAAAVLFAADRLAIVVAPDMPYRLRQTIAALLAVAAGALAFALLLFRAGLVRAEELAAVPKLGAKLLPPLRKWRILPHQGGTTCPQPLPSSDSAPETKTN</sequence>
<evidence type="ECO:0000256" key="2">
    <source>
        <dbReference type="ARBA" id="ARBA00022475"/>
    </source>
</evidence>
<dbReference type="PANTHER" id="PTHR30250">
    <property type="entry name" value="PST FAMILY PREDICTED COLANIC ACID TRANSPORTER"/>
    <property type="match status" value="1"/>
</dbReference>
<dbReference type="RefSeq" id="WP_110843795.1">
    <property type="nucleotide sequence ID" value="NZ_QJVJ01000021.1"/>
</dbReference>
<dbReference type="GO" id="GO:0005886">
    <property type="term" value="C:plasma membrane"/>
    <property type="evidence" value="ECO:0007669"/>
    <property type="project" value="UniProtKB-SubCell"/>
</dbReference>
<dbReference type="PANTHER" id="PTHR30250:SF29">
    <property type="entry name" value="POLYSACCHARIDE BIOSYNTHESIS PROTEIN C-TERMINAL DOMAIN-CONTAINING PROTEIN"/>
    <property type="match status" value="1"/>
</dbReference>
<dbReference type="PIRSF" id="PIRSF038958">
    <property type="entry name" value="PG_synth_SpoVB"/>
    <property type="match status" value="1"/>
</dbReference>